<dbReference type="SUPFAM" id="SSF51735">
    <property type="entry name" value="NAD(P)-binding Rossmann-fold domains"/>
    <property type="match status" value="1"/>
</dbReference>
<evidence type="ECO:0000259" key="1">
    <source>
        <dbReference type="PROSITE" id="PS51201"/>
    </source>
</evidence>
<dbReference type="InterPro" id="IPR050721">
    <property type="entry name" value="Trk_Ktr_HKT_K-transport"/>
</dbReference>
<dbReference type="Gene3D" id="3.40.50.720">
    <property type="entry name" value="NAD(P)-binding Rossmann-like Domain"/>
    <property type="match status" value="1"/>
</dbReference>
<accession>A0A5R9GDK5</accession>
<dbReference type="PANTHER" id="PTHR43833">
    <property type="entry name" value="POTASSIUM CHANNEL PROTEIN 2-RELATED-RELATED"/>
    <property type="match status" value="1"/>
</dbReference>
<evidence type="ECO:0000313" key="3">
    <source>
        <dbReference type="EMBL" id="TLS51438.1"/>
    </source>
</evidence>
<dbReference type="SUPFAM" id="SSF116726">
    <property type="entry name" value="TrkA C-terminal domain-like"/>
    <property type="match status" value="1"/>
</dbReference>
<protein>
    <submittedName>
        <fullName evidence="3">TrkA family potassium uptake protein</fullName>
    </submittedName>
</protein>
<dbReference type="PROSITE" id="PS51201">
    <property type="entry name" value="RCK_N"/>
    <property type="match status" value="1"/>
</dbReference>
<dbReference type="Pfam" id="PF02254">
    <property type="entry name" value="TrkA_N"/>
    <property type="match status" value="1"/>
</dbReference>
<dbReference type="PANTHER" id="PTHR43833:SF7">
    <property type="entry name" value="KTR SYSTEM POTASSIUM UPTAKE PROTEIN C"/>
    <property type="match status" value="1"/>
</dbReference>
<dbReference type="RefSeq" id="WP_138195050.1">
    <property type="nucleotide sequence ID" value="NZ_VCIW01000009.1"/>
</dbReference>
<comment type="caution">
    <text evidence="3">The sequence shown here is derived from an EMBL/GenBank/DDBJ whole genome shotgun (WGS) entry which is preliminary data.</text>
</comment>
<dbReference type="InterPro" id="IPR006037">
    <property type="entry name" value="RCK_C"/>
</dbReference>
<feature type="domain" description="RCK C-terminal" evidence="2">
    <location>
        <begin position="135"/>
        <end position="220"/>
    </location>
</feature>
<dbReference type="Gene3D" id="3.30.70.1450">
    <property type="entry name" value="Regulator of K+ conductance, C-terminal domain"/>
    <property type="match status" value="1"/>
</dbReference>
<dbReference type="OrthoDB" id="9776294at2"/>
<dbReference type="EMBL" id="VCIW01000009">
    <property type="protein sequence ID" value="TLS51438.1"/>
    <property type="molecule type" value="Genomic_DNA"/>
</dbReference>
<dbReference type="InterPro" id="IPR036721">
    <property type="entry name" value="RCK_C_sf"/>
</dbReference>
<dbReference type="GO" id="GO:0008324">
    <property type="term" value="F:monoatomic cation transmembrane transporter activity"/>
    <property type="evidence" value="ECO:0007669"/>
    <property type="project" value="InterPro"/>
</dbReference>
<dbReference type="PROSITE" id="PS51202">
    <property type="entry name" value="RCK_C"/>
    <property type="match status" value="1"/>
</dbReference>
<gene>
    <name evidence="3" type="ORF">FE782_15110</name>
</gene>
<name>A0A5R9GDK5_9BACL</name>
<reference evidence="3 4" key="1">
    <citation type="submission" date="2019-05" db="EMBL/GenBank/DDBJ databases">
        <authorList>
            <person name="Narsing Rao M.P."/>
            <person name="Li W.J."/>
        </authorList>
    </citation>
    <scope>NUCLEOTIDE SEQUENCE [LARGE SCALE GENOMIC DNA]</scope>
    <source>
        <strain evidence="3 4">SYSU_K30003</strain>
    </source>
</reference>
<dbReference type="InterPro" id="IPR003148">
    <property type="entry name" value="RCK_N"/>
</dbReference>
<sequence>MKKQFIVIGLGRFGGTVARTLISLGYEVMAIDRDIRKVQDFSSIITHVFQADSTDEKVLKELGVSNMDHAIVAIGDDLQASILTSLILKDMGIKKVTAKATSEYHRRVLERIGADHIIQPERDTGIRVAHQITSNNTVDYLELSPDFSLVEVLAPKAMYDKSLKAINIRAKYGCNVVAIKRKDNSMIVSPLADDKIQEGDVLVMIGSNQDITRFEKGIAE</sequence>
<dbReference type="Pfam" id="PF02080">
    <property type="entry name" value="TrkA_C"/>
    <property type="match status" value="1"/>
</dbReference>
<dbReference type="AlphaFoldDB" id="A0A5R9GDK5"/>
<proteinExistence type="predicted"/>
<dbReference type="Proteomes" id="UP000309676">
    <property type="component" value="Unassembled WGS sequence"/>
</dbReference>
<organism evidence="3 4">
    <name type="scientific">Paenibacillus antri</name>
    <dbReference type="NCBI Taxonomy" id="2582848"/>
    <lineage>
        <taxon>Bacteria</taxon>
        <taxon>Bacillati</taxon>
        <taxon>Bacillota</taxon>
        <taxon>Bacilli</taxon>
        <taxon>Bacillales</taxon>
        <taxon>Paenibacillaceae</taxon>
        <taxon>Paenibacillus</taxon>
    </lineage>
</organism>
<evidence type="ECO:0000313" key="4">
    <source>
        <dbReference type="Proteomes" id="UP000309676"/>
    </source>
</evidence>
<feature type="domain" description="RCK N-terminal" evidence="1">
    <location>
        <begin position="2"/>
        <end position="118"/>
    </location>
</feature>
<dbReference type="GO" id="GO:0006813">
    <property type="term" value="P:potassium ion transport"/>
    <property type="evidence" value="ECO:0007669"/>
    <property type="project" value="InterPro"/>
</dbReference>
<dbReference type="InterPro" id="IPR036291">
    <property type="entry name" value="NAD(P)-bd_dom_sf"/>
</dbReference>
<evidence type="ECO:0000259" key="2">
    <source>
        <dbReference type="PROSITE" id="PS51202"/>
    </source>
</evidence>
<keyword evidence="4" id="KW-1185">Reference proteome</keyword>